<dbReference type="CDD" id="cd00637">
    <property type="entry name" value="7tm_classA_rhodopsin-like"/>
    <property type="match status" value="1"/>
</dbReference>
<dbReference type="SUPFAM" id="SSF81321">
    <property type="entry name" value="Family A G protein-coupled receptor-like"/>
    <property type="match status" value="1"/>
</dbReference>
<dbReference type="Pfam" id="PF10328">
    <property type="entry name" value="7TM_GPCR_Srx"/>
    <property type="match status" value="1"/>
</dbReference>
<evidence type="ECO:0000256" key="6">
    <source>
        <dbReference type="SAM" id="Phobius"/>
    </source>
</evidence>
<dbReference type="InterPro" id="IPR017452">
    <property type="entry name" value="GPCR_Rhodpsn_7TM"/>
</dbReference>
<dbReference type="Gene3D" id="1.20.1070.10">
    <property type="entry name" value="Rhodopsin 7-helix transmembrane proteins"/>
    <property type="match status" value="1"/>
</dbReference>
<protein>
    <submittedName>
        <fullName evidence="9">G-protein coupled receptors family 1 profile domain-containing protein</fullName>
    </submittedName>
</protein>
<keyword evidence="4 6" id="KW-0472">Membrane</keyword>
<evidence type="ECO:0000256" key="4">
    <source>
        <dbReference type="ARBA" id="ARBA00023136"/>
    </source>
</evidence>
<feature type="transmembrane region" description="Helical" evidence="6">
    <location>
        <begin position="53"/>
        <end position="74"/>
    </location>
</feature>
<keyword evidence="5" id="KW-0297">G-protein coupled receptor</keyword>
<feature type="domain" description="G-protein coupled receptors family 1 profile" evidence="7">
    <location>
        <begin position="33"/>
        <end position="285"/>
    </location>
</feature>
<evidence type="ECO:0000256" key="1">
    <source>
        <dbReference type="ARBA" id="ARBA00004370"/>
    </source>
</evidence>
<keyword evidence="5" id="KW-0807">Transducer</keyword>
<comment type="subcellular location">
    <subcellularLocation>
        <location evidence="1">Membrane</location>
    </subcellularLocation>
</comment>
<dbReference type="PROSITE" id="PS50262">
    <property type="entry name" value="G_PROTEIN_RECEP_F1_2"/>
    <property type="match status" value="1"/>
</dbReference>
<evidence type="ECO:0000259" key="7">
    <source>
        <dbReference type="PROSITE" id="PS50262"/>
    </source>
</evidence>
<organism evidence="8 9">
    <name type="scientific">Plectus sambesii</name>
    <dbReference type="NCBI Taxonomy" id="2011161"/>
    <lineage>
        <taxon>Eukaryota</taxon>
        <taxon>Metazoa</taxon>
        <taxon>Ecdysozoa</taxon>
        <taxon>Nematoda</taxon>
        <taxon>Chromadorea</taxon>
        <taxon>Plectida</taxon>
        <taxon>Plectina</taxon>
        <taxon>Plectoidea</taxon>
        <taxon>Plectidae</taxon>
        <taxon>Plectus</taxon>
    </lineage>
</organism>
<dbReference type="GO" id="GO:0004930">
    <property type="term" value="F:G protein-coupled receptor activity"/>
    <property type="evidence" value="ECO:0007669"/>
    <property type="project" value="UniProtKB-KW"/>
</dbReference>
<keyword evidence="5" id="KW-0675">Receptor</keyword>
<dbReference type="InterPro" id="IPR019430">
    <property type="entry name" value="7TM_GPCR_serpentine_rcpt_Srx"/>
</dbReference>
<reference evidence="9" key="1">
    <citation type="submission" date="2022-11" db="UniProtKB">
        <authorList>
            <consortium name="WormBaseParasite"/>
        </authorList>
    </citation>
    <scope>IDENTIFICATION</scope>
</reference>
<feature type="transmembrane region" description="Helical" evidence="6">
    <location>
        <begin position="135"/>
        <end position="162"/>
    </location>
</feature>
<feature type="transmembrane region" description="Helical" evidence="6">
    <location>
        <begin position="182"/>
        <end position="205"/>
    </location>
</feature>
<proteinExistence type="inferred from homology"/>
<dbReference type="GO" id="GO:0016020">
    <property type="term" value="C:membrane"/>
    <property type="evidence" value="ECO:0007669"/>
    <property type="project" value="UniProtKB-SubCell"/>
</dbReference>
<keyword evidence="8" id="KW-1185">Reference proteome</keyword>
<dbReference type="Proteomes" id="UP000887566">
    <property type="component" value="Unplaced"/>
</dbReference>
<dbReference type="PRINTS" id="PR00237">
    <property type="entry name" value="GPCRRHODOPSN"/>
</dbReference>
<keyword evidence="3 6" id="KW-1133">Transmembrane helix</keyword>
<dbReference type="AlphaFoldDB" id="A0A914XIV3"/>
<accession>A0A914XIV3</accession>
<evidence type="ECO:0000256" key="3">
    <source>
        <dbReference type="ARBA" id="ARBA00022989"/>
    </source>
</evidence>
<evidence type="ECO:0000256" key="2">
    <source>
        <dbReference type="ARBA" id="ARBA00022692"/>
    </source>
</evidence>
<dbReference type="PROSITE" id="PS00237">
    <property type="entry name" value="G_PROTEIN_RECEP_F1_1"/>
    <property type="match status" value="1"/>
</dbReference>
<sequence>MNNSESDPSAPKEWENIVAASVIGVLSLITLSAYILVIVILFRNLKTFAKNSYYTLALSLAFSDCTMLALFLFYSVPCTLLHKRIFGDTFDLAMGVICNVVYFAGLTCMSLTAINRYWAVCRFASYARVYSTRNVVILLCFIWLVGIVSGTFQALPCCYLRYFYDDYTYGYDMELWGNHYNIWYDRSVNTITFITIIACYSLIIMKQPSKIGGVRKSMSTQAVQGQVRRANLEKRLALQSGIIAVVLIIFGLSFTIVPELTTNKWFNLMTSVLYIINNGCNPFIYFFFNNAIRNGFMALLGLKTFCGETTVVPLERTIAVSSVNRAKTMQSPLMFSVASVSMVRKTVA</sequence>
<dbReference type="WBParaSite" id="PSAMB.scaffold8919size5602.g31924.t1">
    <property type="protein sequence ID" value="PSAMB.scaffold8919size5602.g31924.t1"/>
    <property type="gene ID" value="PSAMB.scaffold8919size5602.g31924"/>
</dbReference>
<feature type="transmembrane region" description="Helical" evidence="6">
    <location>
        <begin position="268"/>
        <end position="288"/>
    </location>
</feature>
<evidence type="ECO:0000313" key="8">
    <source>
        <dbReference type="Proteomes" id="UP000887566"/>
    </source>
</evidence>
<feature type="transmembrane region" description="Helical" evidence="6">
    <location>
        <begin position="236"/>
        <end position="256"/>
    </location>
</feature>
<feature type="transmembrane region" description="Helical" evidence="6">
    <location>
        <begin position="17"/>
        <end position="41"/>
    </location>
</feature>
<feature type="transmembrane region" description="Helical" evidence="6">
    <location>
        <begin position="94"/>
        <end position="114"/>
    </location>
</feature>
<dbReference type="InterPro" id="IPR000276">
    <property type="entry name" value="GPCR_Rhodpsn"/>
</dbReference>
<evidence type="ECO:0000313" key="9">
    <source>
        <dbReference type="WBParaSite" id="PSAMB.scaffold8919size5602.g31924.t1"/>
    </source>
</evidence>
<keyword evidence="2 5" id="KW-0812">Transmembrane</keyword>
<dbReference type="PANTHER" id="PTHR22718:SF11">
    <property type="entry name" value="7TM GPCR SERPENTINE RECEPTOR CLASS X (SRX) DOMAIN-CONTAINING PROTEIN"/>
    <property type="match status" value="1"/>
</dbReference>
<comment type="similarity">
    <text evidence="5">Belongs to the G-protein coupled receptor 1 family.</text>
</comment>
<evidence type="ECO:0000256" key="5">
    <source>
        <dbReference type="RuleBase" id="RU000688"/>
    </source>
</evidence>
<name>A0A914XIV3_9BILA</name>
<dbReference type="PANTHER" id="PTHR22718">
    <property type="entry name" value="SERPENTINE RECEPTOR, CLASS X"/>
    <property type="match status" value="1"/>
</dbReference>